<feature type="compositionally biased region" description="Acidic residues" evidence="1">
    <location>
        <begin position="622"/>
        <end position="632"/>
    </location>
</feature>
<feature type="region of interest" description="Disordered" evidence="1">
    <location>
        <begin position="210"/>
        <end position="529"/>
    </location>
</feature>
<dbReference type="Proteomes" id="UP000244803">
    <property type="component" value="Chromosome 4"/>
</dbReference>
<accession>A0A976SKZ3</accession>
<feature type="compositionally biased region" description="Polar residues" evidence="1">
    <location>
        <begin position="345"/>
        <end position="356"/>
    </location>
</feature>
<gene>
    <name evidence="2" type="ORF">MACJ_004075</name>
</gene>
<proteinExistence type="predicted"/>
<protein>
    <submittedName>
        <fullName evidence="2">Uncharacterized protein</fullName>
    </submittedName>
</protein>
<feature type="compositionally biased region" description="Polar residues" evidence="1">
    <location>
        <begin position="673"/>
        <end position="689"/>
    </location>
</feature>
<sequence>MTLIWNLCSLASYILGLLVAVPLLLFEPGFSDPGRVINLNLDKDGDHSRFIVEKHVIDDIDFYVYYPKSGYQVNSVYSGSYDGWIKNFDLKSDFCYALVNYGYVHDNGLFHEVKAAQPFYSITRRKVVFKCPSLKNHLLRASIALKYIKETHYFSNEEQSPLVTKANEPGYVEPRGFVKDANSLNISDSELTGLHFMAVREFMDVIYEEAPSASQSQPESGADGFGARPSVPRESSTSAGGDNNNGEDELIVLSTPSHTISIQQETSRPRGSVPANESEVSTQIPSSSPTFPSVPEDSTSSLPSDSSGSLAQQQTPTTGVTNGETGSGEVQSETEVLEGPEDSTHSAQPPAESTGSEDPASTVHLDSEQLSEETGSQATSLIAEAESSTVGAESESNESTETTSSAQDEPTTLNVEAEQTSFEDSSEPTLTQDTSIVHPDAPAPEVAPEGIENQASNEPTESEDSTPSIPGPPTVEAGGAQDSSEGATSQTPADSTASVAPELSTSEQPTSNQQDQPPSGNEQGEQNEDDQSSIFNRYITDVRRIHDLYNQVEQHITFSDGVTVTYGFFIIHNTPMRTPRETSSQPSQHSEPHEVSTTQADVEVDVENEFSEYSTEDIPLLSDEESDGENDYDQYLTEDPSTLTGSASSTQNQPSTAAADTVEHTTSTETSSLAQEVASTVQPESSSVDVNLEHTSSEDSTEHTHHTKEESNEIHSENIEDESEFPSSSSDQHFCPVCDCNVWF</sequence>
<dbReference type="EMBL" id="CP056067">
    <property type="protein sequence ID" value="UVC54525.1"/>
    <property type="molecule type" value="Genomic_DNA"/>
</dbReference>
<dbReference type="AlphaFoldDB" id="A0A976SKZ3"/>
<evidence type="ECO:0000313" key="3">
    <source>
        <dbReference type="Proteomes" id="UP000244803"/>
    </source>
</evidence>
<feature type="compositionally biased region" description="Low complexity" evidence="1">
    <location>
        <begin position="393"/>
        <end position="405"/>
    </location>
</feature>
<feature type="compositionally biased region" description="Low complexity" evidence="1">
    <location>
        <begin position="298"/>
        <end position="309"/>
    </location>
</feature>
<feature type="compositionally biased region" description="Polar residues" evidence="1">
    <location>
        <begin position="233"/>
        <end position="244"/>
    </location>
</feature>
<feature type="region of interest" description="Disordered" evidence="1">
    <location>
        <begin position="577"/>
        <end position="735"/>
    </location>
</feature>
<feature type="compositionally biased region" description="Polar residues" evidence="1">
    <location>
        <begin position="639"/>
        <end position="658"/>
    </location>
</feature>
<reference evidence="2" key="1">
    <citation type="submission" date="2022-07" db="EMBL/GenBank/DDBJ databases">
        <title>Evaluation of T. orientalis genome assembly methods using nanopore sequencing and analysis of variation between genomes.</title>
        <authorList>
            <person name="Yam J."/>
            <person name="Micallef M.L."/>
            <person name="Liu M."/>
            <person name="Djordjevic S.P."/>
            <person name="Bogema D.R."/>
            <person name="Jenkins C."/>
        </authorList>
    </citation>
    <scope>NUCLEOTIDE SEQUENCE</scope>
    <source>
        <strain evidence="2">Fish Creek</strain>
    </source>
</reference>
<evidence type="ECO:0000313" key="2">
    <source>
        <dbReference type="EMBL" id="UVC54525.1"/>
    </source>
</evidence>
<feature type="compositionally biased region" description="Basic and acidic residues" evidence="1">
    <location>
        <begin position="691"/>
        <end position="718"/>
    </location>
</feature>
<feature type="compositionally biased region" description="Polar residues" evidence="1">
    <location>
        <begin position="481"/>
        <end position="524"/>
    </location>
</feature>
<name>A0A976SKZ3_THEOR</name>
<feature type="compositionally biased region" description="Polar residues" evidence="1">
    <location>
        <begin position="278"/>
        <end position="291"/>
    </location>
</feature>
<feature type="compositionally biased region" description="Polar residues" evidence="1">
    <location>
        <begin position="406"/>
        <end position="435"/>
    </location>
</feature>
<feature type="compositionally biased region" description="Polar residues" evidence="1">
    <location>
        <begin position="254"/>
        <end position="266"/>
    </location>
</feature>
<organism evidence="2 3">
    <name type="scientific">Theileria orientalis</name>
    <dbReference type="NCBI Taxonomy" id="68886"/>
    <lineage>
        <taxon>Eukaryota</taxon>
        <taxon>Sar</taxon>
        <taxon>Alveolata</taxon>
        <taxon>Apicomplexa</taxon>
        <taxon>Aconoidasida</taxon>
        <taxon>Piroplasmida</taxon>
        <taxon>Theileriidae</taxon>
        <taxon>Theileria</taxon>
    </lineage>
</organism>
<feature type="compositionally biased region" description="Polar residues" evidence="1">
    <location>
        <begin position="581"/>
        <end position="600"/>
    </location>
</feature>
<feature type="compositionally biased region" description="Polar residues" evidence="1">
    <location>
        <begin position="372"/>
        <end position="391"/>
    </location>
</feature>
<feature type="compositionally biased region" description="Polar residues" evidence="1">
    <location>
        <begin position="310"/>
        <end position="334"/>
    </location>
</feature>
<evidence type="ECO:0000256" key="1">
    <source>
        <dbReference type="SAM" id="MobiDB-lite"/>
    </source>
</evidence>